<gene>
    <name evidence="14" type="primary">LOC120259451</name>
</gene>
<feature type="transmembrane region" description="Helical" evidence="10">
    <location>
        <begin position="161"/>
        <end position="181"/>
    </location>
</feature>
<evidence type="ECO:0000256" key="3">
    <source>
        <dbReference type="ARBA" id="ARBA00022729"/>
    </source>
</evidence>
<dbReference type="InterPro" id="IPR039391">
    <property type="entry name" value="Phytocyanin-like"/>
</dbReference>
<dbReference type="Gene3D" id="2.60.40.420">
    <property type="entry name" value="Cupredoxins - blue copper proteins"/>
    <property type="match status" value="1"/>
</dbReference>
<evidence type="ECO:0000256" key="4">
    <source>
        <dbReference type="ARBA" id="ARBA00023136"/>
    </source>
</evidence>
<dbReference type="PANTHER" id="PTHR33021:SF289">
    <property type="entry name" value="EARLY NODULIN-LIKE PROTEIN 5-RELATED"/>
    <property type="match status" value="1"/>
</dbReference>
<evidence type="ECO:0000256" key="8">
    <source>
        <dbReference type="ARBA" id="ARBA00035011"/>
    </source>
</evidence>
<dbReference type="PROSITE" id="PS51485">
    <property type="entry name" value="PHYTOCYANIN"/>
    <property type="match status" value="1"/>
</dbReference>
<dbReference type="Proteomes" id="UP001515500">
    <property type="component" value="Chromosome 4"/>
</dbReference>
<dbReference type="FunFam" id="2.60.40.420:FF:000010">
    <property type="entry name" value="Early nodulin-like protein 1"/>
    <property type="match status" value="1"/>
</dbReference>
<evidence type="ECO:0000256" key="1">
    <source>
        <dbReference type="ARBA" id="ARBA00004589"/>
    </source>
</evidence>
<dbReference type="AlphaFoldDB" id="A0AB40B6Y7"/>
<evidence type="ECO:0000256" key="6">
    <source>
        <dbReference type="ARBA" id="ARBA00023180"/>
    </source>
</evidence>
<comment type="subcellular location">
    <subcellularLocation>
        <location evidence="9">Endomembrane system</location>
        <topology evidence="9">Lipid-anchor</topology>
    </subcellularLocation>
    <subcellularLocation>
        <location evidence="1">Membrane</location>
        <topology evidence="1">Lipid-anchor</topology>
        <topology evidence="1">GPI-anchor</topology>
    </subcellularLocation>
</comment>
<dbReference type="InterPro" id="IPR008972">
    <property type="entry name" value="Cupredoxin"/>
</dbReference>
<reference evidence="14" key="1">
    <citation type="submission" date="2025-08" db="UniProtKB">
        <authorList>
            <consortium name="RefSeq"/>
        </authorList>
    </citation>
    <scope>IDENTIFICATION</scope>
</reference>
<proteinExistence type="inferred from homology"/>
<evidence type="ECO:0000256" key="7">
    <source>
        <dbReference type="ARBA" id="ARBA00023288"/>
    </source>
</evidence>
<dbReference type="GO" id="GO:0005886">
    <property type="term" value="C:plasma membrane"/>
    <property type="evidence" value="ECO:0007669"/>
    <property type="project" value="TreeGrafter"/>
</dbReference>
<evidence type="ECO:0000256" key="10">
    <source>
        <dbReference type="SAM" id="Phobius"/>
    </source>
</evidence>
<feature type="chain" id="PRO_5044330306" evidence="11">
    <location>
        <begin position="20"/>
        <end position="182"/>
    </location>
</feature>
<accession>A0AB40B6Y7</accession>
<keyword evidence="2" id="KW-0336">GPI-anchor</keyword>
<dbReference type="InterPro" id="IPR003245">
    <property type="entry name" value="Phytocyanin_dom"/>
</dbReference>
<evidence type="ECO:0000256" key="11">
    <source>
        <dbReference type="SAM" id="SignalP"/>
    </source>
</evidence>
<organism evidence="13 14">
    <name type="scientific">Dioscorea cayennensis subsp. rotundata</name>
    <name type="common">White Guinea yam</name>
    <name type="synonym">Dioscorea rotundata</name>
    <dbReference type="NCBI Taxonomy" id="55577"/>
    <lineage>
        <taxon>Eukaryota</taxon>
        <taxon>Viridiplantae</taxon>
        <taxon>Streptophyta</taxon>
        <taxon>Embryophyta</taxon>
        <taxon>Tracheophyta</taxon>
        <taxon>Spermatophyta</taxon>
        <taxon>Magnoliopsida</taxon>
        <taxon>Liliopsida</taxon>
        <taxon>Dioscoreales</taxon>
        <taxon>Dioscoreaceae</taxon>
        <taxon>Dioscorea</taxon>
    </lineage>
</organism>
<feature type="signal peptide" evidence="11">
    <location>
        <begin position="1"/>
        <end position="19"/>
    </location>
</feature>
<evidence type="ECO:0000256" key="5">
    <source>
        <dbReference type="ARBA" id="ARBA00023157"/>
    </source>
</evidence>
<keyword evidence="10" id="KW-0812">Transmembrane</keyword>
<keyword evidence="13" id="KW-1185">Reference proteome</keyword>
<comment type="similarity">
    <text evidence="8">Belongs to the early nodulin-like (ENODL) family.</text>
</comment>
<keyword evidence="6" id="KW-0325">Glycoprotein</keyword>
<keyword evidence="7" id="KW-0449">Lipoprotein</keyword>
<keyword evidence="5" id="KW-1015">Disulfide bond</keyword>
<dbReference type="GO" id="GO:0098552">
    <property type="term" value="C:side of membrane"/>
    <property type="evidence" value="ECO:0007669"/>
    <property type="project" value="UniProtKB-KW"/>
</dbReference>
<keyword evidence="4 10" id="KW-0472">Membrane</keyword>
<sequence length="182" mass="20921">MNNSKLFLTLFFFFFSSSSLNLIHSFDFEAGDHTGWKVPPSNNTLIYNQWASKNRFTVGDTINFRYKKDSVMVVSSEEEYKTCNSSHPLFFSNNGRTEFKLERSGMFYFISGVLSHCEKGQKMMVKVIVHDDNDQSPTRSPSNDTYSDPDYSTAVKLSSSFLLFLKVCFYSMASVFMSFSLF</sequence>
<dbReference type="GeneID" id="120259451"/>
<evidence type="ECO:0000256" key="2">
    <source>
        <dbReference type="ARBA" id="ARBA00022622"/>
    </source>
</evidence>
<dbReference type="Pfam" id="PF02298">
    <property type="entry name" value="Cu_bind_like"/>
    <property type="match status" value="1"/>
</dbReference>
<keyword evidence="3 11" id="KW-0732">Signal</keyword>
<dbReference type="PANTHER" id="PTHR33021">
    <property type="entry name" value="BLUE COPPER PROTEIN"/>
    <property type="match status" value="1"/>
</dbReference>
<evidence type="ECO:0000259" key="12">
    <source>
        <dbReference type="PROSITE" id="PS51485"/>
    </source>
</evidence>
<name>A0AB40B6Y7_DIOCR</name>
<dbReference type="GO" id="GO:0009055">
    <property type="term" value="F:electron transfer activity"/>
    <property type="evidence" value="ECO:0007669"/>
    <property type="project" value="InterPro"/>
</dbReference>
<dbReference type="GO" id="GO:0012505">
    <property type="term" value="C:endomembrane system"/>
    <property type="evidence" value="ECO:0007669"/>
    <property type="project" value="UniProtKB-SubCell"/>
</dbReference>
<dbReference type="RefSeq" id="XP_039122989.1">
    <property type="nucleotide sequence ID" value="XM_039267055.1"/>
</dbReference>
<evidence type="ECO:0000313" key="14">
    <source>
        <dbReference type="RefSeq" id="XP_039122989.1"/>
    </source>
</evidence>
<feature type="domain" description="Phytocyanin" evidence="12">
    <location>
        <begin position="26"/>
        <end position="129"/>
    </location>
</feature>
<evidence type="ECO:0000256" key="9">
    <source>
        <dbReference type="ARBA" id="ARBA00037868"/>
    </source>
</evidence>
<protein>
    <submittedName>
        <fullName evidence="14">Mavicyanin-like</fullName>
    </submittedName>
</protein>
<evidence type="ECO:0000313" key="13">
    <source>
        <dbReference type="Proteomes" id="UP001515500"/>
    </source>
</evidence>
<dbReference type="SUPFAM" id="SSF49503">
    <property type="entry name" value="Cupredoxins"/>
    <property type="match status" value="1"/>
</dbReference>
<keyword evidence="10" id="KW-1133">Transmembrane helix</keyword>